<reference evidence="5 6" key="1">
    <citation type="submission" date="2016-03" db="EMBL/GenBank/DDBJ databases">
        <title>Comparative genomics of the ectomycorrhizal sister species Rhizopogon vinicolor and Rhizopogon vesiculosus (Basidiomycota: Boletales) reveals a divergence of the mating type B locus.</title>
        <authorList>
            <person name="Mujic A.B."/>
            <person name="Kuo A."/>
            <person name="Tritt A."/>
            <person name="Lipzen A."/>
            <person name="Chen C."/>
            <person name="Johnson J."/>
            <person name="Sharma A."/>
            <person name="Barry K."/>
            <person name="Grigoriev I.V."/>
            <person name="Spatafora J.W."/>
        </authorList>
    </citation>
    <scope>NUCLEOTIDE SEQUENCE [LARGE SCALE GENOMIC DNA]</scope>
    <source>
        <strain evidence="5 6">AM-OR11-056</strain>
    </source>
</reference>
<evidence type="ECO:0000313" key="5">
    <source>
        <dbReference type="EMBL" id="OJA12761.1"/>
    </source>
</evidence>
<dbReference type="InterPro" id="IPR039421">
    <property type="entry name" value="Type_1_exporter"/>
</dbReference>
<dbReference type="InterPro" id="IPR027417">
    <property type="entry name" value="P-loop_NTPase"/>
</dbReference>
<dbReference type="Gene3D" id="3.40.50.300">
    <property type="entry name" value="P-loop containing nucleotide triphosphate hydrolases"/>
    <property type="match status" value="2"/>
</dbReference>
<proteinExistence type="predicted"/>
<dbReference type="Proteomes" id="UP000183567">
    <property type="component" value="Unassembled WGS sequence"/>
</dbReference>
<evidence type="ECO:0000256" key="1">
    <source>
        <dbReference type="ARBA" id="ARBA00004141"/>
    </source>
</evidence>
<dbReference type="AlphaFoldDB" id="A0A1J8QGM2"/>
<dbReference type="InterPro" id="IPR036640">
    <property type="entry name" value="ABC1_TM_sf"/>
</dbReference>
<dbReference type="Gene3D" id="1.20.1560.10">
    <property type="entry name" value="ABC transporter type 1, transmembrane domain"/>
    <property type="match status" value="1"/>
</dbReference>
<dbReference type="PANTHER" id="PTHR43394">
    <property type="entry name" value="ATP-DEPENDENT PERMEASE MDL1, MITOCHONDRIAL"/>
    <property type="match status" value="1"/>
</dbReference>
<comment type="subcellular location">
    <subcellularLocation>
        <location evidence="1">Membrane</location>
        <topology evidence="1">Multi-pass membrane protein</topology>
    </subcellularLocation>
</comment>
<dbReference type="EMBL" id="LVVM01004515">
    <property type="protein sequence ID" value="OJA12761.1"/>
    <property type="molecule type" value="Genomic_DNA"/>
</dbReference>
<gene>
    <name evidence="5" type="ORF">AZE42_09102</name>
</gene>
<accession>A0A1J8QGM2</accession>
<keyword evidence="4" id="KW-0472">Membrane</keyword>
<keyword evidence="3" id="KW-1133">Transmembrane helix</keyword>
<evidence type="ECO:0000256" key="3">
    <source>
        <dbReference type="ARBA" id="ARBA00022989"/>
    </source>
</evidence>
<dbReference type="STRING" id="180088.A0A1J8QGM2"/>
<dbReference type="GO" id="GO:0016020">
    <property type="term" value="C:membrane"/>
    <property type="evidence" value="ECO:0007669"/>
    <property type="project" value="UniProtKB-SubCell"/>
</dbReference>
<keyword evidence="6" id="KW-1185">Reference proteome</keyword>
<sequence>MHDLNQLVNLGIMGSWESRGILRPRINGDIVFNNVLFSYTTNPNVPAVYEISIRIVDGECLAICGYATHLAFDVSTPLRAAGSTYTANGSALLLRGTTVICVTKAEIAEPDLDLPQDEFLESLDAAASEPPAIWGPTSDLCQFVTMAIFVEGAWFGAHLIGEGKNSPSQVISVFWAYLIATSKLQMAVLLLIVFVTGEVTASELARMMPGAQQTFSKRHRQEPRKLRPMMFNGELTLTNASREAPYLYQSFPEACMRTRPSQQSEEADTRRTSAGAKCGRHVEFDPADQMAVLEMIRAAKVGRMMIVITHRVLVVKMCNRILVIKVDQMREQGTYECLMERKLWCLFIIVLTYPHWQSYFDALCRIHRINYDGNGWISPRRVGRSHK</sequence>
<protein>
    <submittedName>
        <fullName evidence="5">Uncharacterized protein</fullName>
    </submittedName>
</protein>
<evidence type="ECO:0000256" key="2">
    <source>
        <dbReference type="ARBA" id="ARBA00022692"/>
    </source>
</evidence>
<name>A0A1J8QGM2_9AGAM</name>
<organism evidence="5 6">
    <name type="scientific">Rhizopogon vesiculosus</name>
    <dbReference type="NCBI Taxonomy" id="180088"/>
    <lineage>
        <taxon>Eukaryota</taxon>
        <taxon>Fungi</taxon>
        <taxon>Dikarya</taxon>
        <taxon>Basidiomycota</taxon>
        <taxon>Agaricomycotina</taxon>
        <taxon>Agaricomycetes</taxon>
        <taxon>Agaricomycetidae</taxon>
        <taxon>Boletales</taxon>
        <taxon>Suillineae</taxon>
        <taxon>Rhizopogonaceae</taxon>
        <taxon>Rhizopogon</taxon>
    </lineage>
</organism>
<comment type="caution">
    <text evidence="5">The sequence shown here is derived from an EMBL/GenBank/DDBJ whole genome shotgun (WGS) entry which is preliminary data.</text>
</comment>
<evidence type="ECO:0000256" key="4">
    <source>
        <dbReference type="ARBA" id="ARBA00023136"/>
    </source>
</evidence>
<keyword evidence="2" id="KW-0812">Transmembrane</keyword>
<dbReference type="GO" id="GO:0005524">
    <property type="term" value="F:ATP binding"/>
    <property type="evidence" value="ECO:0007669"/>
    <property type="project" value="InterPro"/>
</dbReference>
<dbReference type="SUPFAM" id="SSF52540">
    <property type="entry name" value="P-loop containing nucleoside triphosphate hydrolases"/>
    <property type="match status" value="1"/>
</dbReference>
<evidence type="ECO:0000313" key="6">
    <source>
        <dbReference type="Proteomes" id="UP000183567"/>
    </source>
</evidence>
<dbReference type="OrthoDB" id="6500128at2759"/>